<evidence type="ECO:0000313" key="4">
    <source>
        <dbReference type="Proteomes" id="UP000011867"/>
    </source>
</evidence>
<keyword evidence="2" id="KW-1133">Transmembrane helix</keyword>
<dbReference type="eggNOG" id="arCOG14737">
    <property type="taxonomic scope" value="Archaea"/>
</dbReference>
<feature type="transmembrane region" description="Helical" evidence="2">
    <location>
        <begin position="204"/>
        <end position="223"/>
    </location>
</feature>
<organism evidence="3 4">
    <name type="scientific">Natronomonas moolapensis (strain DSM 18674 / CECT 7526 / JCM 14361 / 8.8.11)</name>
    <dbReference type="NCBI Taxonomy" id="268739"/>
    <lineage>
        <taxon>Archaea</taxon>
        <taxon>Methanobacteriati</taxon>
        <taxon>Methanobacteriota</taxon>
        <taxon>Stenosarchaea group</taxon>
        <taxon>Halobacteria</taxon>
        <taxon>Halobacteriales</taxon>
        <taxon>Natronomonadaceae</taxon>
        <taxon>Natronomonas</taxon>
    </lineage>
</organism>
<feature type="transmembrane region" description="Helical" evidence="2">
    <location>
        <begin position="235"/>
        <end position="255"/>
    </location>
</feature>
<evidence type="ECO:0000256" key="2">
    <source>
        <dbReference type="SAM" id="Phobius"/>
    </source>
</evidence>
<name>M1XSK2_NATM8</name>
<dbReference type="RefSeq" id="WP_015410066.1">
    <property type="nucleotide sequence ID" value="NC_020388.1"/>
</dbReference>
<protein>
    <submittedName>
        <fullName evidence="3">Uncharacterized protein</fullName>
    </submittedName>
</protein>
<dbReference type="AlphaFoldDB" id="M1XSK2"/>
<feature type="transmembrane region" description="Helical" evidence="2">
    <location>
        <begin position="148"/>
        <end position="168"/>
    </location>
</feature>
<feature type="transmembrane region" description="Helical" evidence="2">
    <location>
        <begin position="102"/>
        <end position="124"/>
    </location>
</feature>
<keyword evidence="2" id="KW-0472">Membrane</keyword>
<feature type="transmembrane region" description="Helical" evidence="2">
    <location>
        <begin position="180"/>
        <end position="198"/>
    </location>
</feature>
<dbReference type="KEGG" id="nmo:Nmlp_3184"/>
<dbReference type="HOGENOM" id="CLU_884593_0_0_2"/>
<dbReference type="Proteomes" id="UP000011867">
    <property type="component" value="Chromosome"/>
</dbReference>
<feature type="region of interest" description="Disordered" evidence="1">
    <location>
        <begin position="1"/>
        <end position="21"/>
    </location>
</feature>
<accession>M1XSK2</accession>
<evidence type="ECO:0000256" key="1">
    <source>
        <dbReference type="SAM" id="MobiDB-lite"/>
    </source>
</evidence>
<dbReference type="OrthoDB" id="242327at2157"/>
<keyword evidence="2" id="KW-0812">Transmembrane</keyword>
<evidence type="ECO:0000313" key="3">
    <source>
        <dbReference type="EMBL" id="CCQ37321.1"/>
    </source>
</evidence>
<gene>
    <name evidence="3" type="ordered locus">Nmlp_3184</name>
</gene>
<reference evidence="3 4" key="1">
    <citation type="journal article" date="2013" name="Genome Announc.">
        <title>Genome of the haloarchaeon Natronomonas moolapensis, a neutrophilic member of a previously haloalkaliphilic genus.</title>
        <authorList>
            <person name="Dyall-Smith M.L."/>
            <person name="Pfeiffer F."/>
            <person name="Oberwinkler T."/>
            <person name="Klee K."/>
            <person name="Rampp M."/>
            <person name="Palm P."/>
            <person name="Gross K."/>
            <person name="Schuster S.C."/>
            <person name="Oesterhelt D."/>
        </authorList>
    </citation>
    <scope>NUCLEOTIDE SEQUENCE [LARGE SCALE GENOMIC DNA]</scope>
    <source>
        <strain evidence="4">DSM 18674 / JCM 14361 / 8.8.11</strain>
    </source>
</reference>
<keyword evidence="4" id="KW-1185">Reference proteome</keyword>
<sequence>MATGPATDGDRTNAGGRPSARSIGRTLLSALVSTPGRSTATVLVAGPYLWLGYYVVGTASGRLDDVIVGGDWLTLVFTTYALLSALALAHRILRIGVTSLTVAYLLDVLALTWLTAFYFVWMLAREPVATSTTVSELYTPVLAGEPAALLQAGTVAVVAVVVAGIVLFPREDRRPFKNEFRTALVTFPVVVTAVVLSVRPGPDSLVWSLVGGVFVGTLLGGLGRIHVIASAIARGLFAALSLLVWAAGALAWLLVYRRPPPSTHVVLEHAGWTREDDPEGDAKEGANRRR</sequence>
<dbReference type="STRING" id="268739.Nmlp_3184"/>
<proteinExistence type="predicted"/>
<dbReference type="GeneID" id="14651745"/>
<dbReference type="EMBL" id="HF582854">
    <property type="protein sequence ID" value="CCQ37321.1"/>
    <property type="molecule type" value="Genomic_DNA"/>
</dbReference>
<feature type="transmembrane region" description="Helical" evidence="2">
    <location>
        <begin position="72"/>
        <end position="90"/>
    </location>
</feature>